<dbReference type="PROSITE" id="PS52016">
    <property type="entry name" value="TONB_DEPENDENT_REC_3"/>
    <property type="match status" value="1"/>
</dbReference>
<dbReference type="Gene3D" id="2.170.130.10">
    <property type="entry name" value="TonB-dependent receptor, plug domain"/>
    <property type="match status" value="1"/>
</dbReference>
<feature type="domain" description="TonB-dependent receptor-like beta-barrel" evidence="11">
    <location>
        <begin position="269"/>
        <end position="679"/>
    </location>
</feature>
<keyword evidence="7 8" id="KW-0998">Cell outer membrane</keyword>
<keyword evidence="10" id="KW-0732">Signal</keyword>
<dbReference type="KEGG" id="ado:A6F68_00677"/>
<evidence type="ECO:0000256" key="6">
    <source>
        <dbReference type="ARBA" id="ARBA00023136"/>
    </source>
</evidence>
<dbReference type="SUPFAM" id="SSF56935">
    <property type="entry name" value="Porins"/>
    <property type="match status" value="1"/>
</dbReference>
<dbReference type="Proteomes" id="UP000092932">
    <property type="component" value="Chromosome"/>
</dbReference>
<feature type="domain" description="TonB-dependent receptor plug" evidence="12">
    <location>
        <begin position="55"/>
        <end position="159"/>
    </location>
</feature>
<keyword evidence="13" id="KW-0675">Receptor</keyword>
<comment type="subcellular location">
    <subcellularLocation>
        <location evidence="1 8">Cell outer membrane</location>
        <topology evidence="1 8">Multi-pass membrane protein</topology>
    </subcellularLocation>
</comment>
<dbReference type="Pfam" id="PF00593">
    <property type="entry name" value="TonB_dep_Rec_b-barrel"/>
    <property type="match status" value="1"/>
</dbReference>
<gene>
    <name evidence="13" type="ORF">A6F68_00677</name>
</gene>
<dbReference type="InterPro" id="IPR039426">
    <property type="entry name" value="TonB-dep_rcpt-like"/>
</dbReference>
<evidence type="ECO:0000313" key="13">
    <source>
        <dbReference type="EMBL" id="ANY19207.1"/>
    </source>
</evidence>
<accession>A0A1B2AAL9</accession>
<dbReference type="PATRIC" id="fig|692370.5.peg.689"/>
<evidence type="ECO:0000259" key="11">
    <source>
        <dbReference type="Pfam" id="PF00593"/>
    </source>
</evidence>
<dbReference type="Gene3D" id="2.40.170.20">
    <property type="entry name" value="TonB-dependent receptor, beta-barrel domain"/>
    <property type="match status" value="1"/>
</dbReference>
<dbReference type="InterPro" id="IPR036942">
    <property type="entry name" value="Beta-barrel_TonB_sf"/>
</dbReference>
<dbReference type="CDD" id="cd01347">
    <property type="entry name" value="ligand_gated_channel"/>
    <property type="match status" value="1"/>
</dbReference>
<evidence type="ECO:0000256" key="2">
    <source>
        <dbReference type="ARBA" id="ARBA00022448"/>
    </source>
</evidence>
<organism evidence="13 14">
    <name type="scientific">Tsuneonella dongtanensis</name>
    <dbReference type="NCBI Taxonomy" id="692370"/>
    <lineage>
        <taxon>Bacteria</taxon>
        <taxon>Pseudomonadati</taxon>
        <taxon>Pseudomonadota</taxon>
        <taxon>Alphaproteobacteria</taxon>
        <taxon>Sphingomonadales</taxon>
        <taxon>Erythrobacteraceae</taxon>
        <taxon>Tsuneonella</taxon>
    </lineage>
</organism>
<evidence type="ECO:0000256" key="1">
    <source>
        <dbReference type="ARBA" id="ARBA00004571"/>
    </source>
</evidence>
<feature type="signal peptide" evidence="10">
    <location>
        <begin position="1"/>
        <end position="25"/>
    </location>
</feature>
<dbReference type="GO" id="GO:0015344">
    <property type="term" value="F:siderophore uptake transmembrane transporter activity"/>
    <property type="evidence" value="ECO:0007669"/>
    <property type="project" value="TreeGrafter"/>
</dbReference>
<keyword evidence="4 8" id="KW-0812">Transmembrane</keyword>
<keyword evidence="5 9" id="KW-0798">TonB box</keyword>
<comment type="similarity">
    <text evidence="8 9">Belongs to the TonB-dependent receptor family.</text>
</comment>
<evidence type="ECO:0000256" key="9">
    <source>
        <dbReference type="RuleBase" id="RU003357"/>
    </source>
</evidence>
<dbReference type="Pfam" id="PF07715">
    <property type="entry name" value="Plug"/>
    <property type="match status" value="1"/>
</dbReference>
<reference evidence="13 14" key="1">
    <citation type="submission" date="2016-07" db="EMBL/GenBank/DDBJ databases">
        <title>Complete genome sequence of Altererythrobacter dongtanensis KCTC 22672, a type strain with esterase isolated from tidal flat.</title>
        <authorList>
            <person name="Cheng H."/>
            <person name="Wu Y.-H."/>
            <person name="Zhou P."/>
            <person name="Huo Y.-Y."/>
            <person name="Wang C.-S."/>
            <person name="Xu X.-W."/>
        </authorList>
    </citation>
    <scope>NUCLEOTIDE SEQUENCE [LARGE SCALE GENOMIC DNA]</scope>
    <source>
        <strain evidence="13 14">KCTC 22672</strain>
    </source>
</reference>
<dbReference type="InterPro" id="IPR000531">
    <property type="entry name" value="Beta-barrel_TonB"/>
</dbReference>
<sequence>MTLYHPIALRAALLASSLLAAPAFAQDAPPRPTDDDYHSRSNDEIVVTAGGLTQLDTLAGTSVMEGIELQRSMAGQVGEVLAREPGVTASGFAPGASRPVLRGFSGERVKVLVDGIGAIDASNTSADHAVSIDPLTAERIEVLRGPAVLLYGSQAIGGAVNVIDKRIPQRRLDEPFHLDAAASADTAYNLLEGGASLDVALGGGFVVHADGSWRDTDDMRIPGFVVSPRLRAELLEEAEEEAAEGHDDEAAELREAAGLFSVLPSSFTRTWSANGGFAFFQGDSNLGVSAGIYDTLYGVPGRPGAGHAHGDEGEAGEEEGEVPISIGLRQYRADLRGSLALGEGPFKALNTRVGYSDYTHTEFEGDETGTVFDVEGVEARAELIQNRRGTWQGSLGLQYTFRDFRATGAEAYVPPNLTDQFALFALQEVEAGPVHVELAGRYERTQVSSSPLGFARDFDAFSGAVGLAHETEQGLRFGANLSRVARAPSAEELLADGAHIATQAYEIGNPDLGIERAWGLEGFVRGRIGPGTISVAAYRTRFSGYIYQQETGDEIDGLPVLETVQRGVIYSGLEGELTYPIIDSGPFTLLADLRGDYVRASLKDGTPLPRIPPVSLLGALEARTDRFDLRGEVQRFFAQDRVAPNETPTDGFTFVNASIAWKPVTGDDTVTVLLQADNIFDVEGRRHASFTKDFVPLAGRNVKLSVRASF</sequence>
<keyword evidence="14" id="KW-1185">Reference proteome</keyword>
<dbReference type="GO" id="GO:0044718">
    <property type="term" value="P:siderophore transmembrane transport"/>
    <property type="evidence" value="ECO:0007669"/>
    <property type="project" value="TreeGrafter"/>
</dbReference>
<proteinExistence type="inferred from homology"/>
<name>A0A1B2AAL9_9SPHN</name>
<feature type="chain" id="PRO_5008533921" evidence="10">
    <location>
        <begin position="26"/>
        <end position="710"/>
    </location>
</feature>
<dbReference type="EMBL" id="CP016591">
    <property type="protein sequence ID" value="ANY19207.1"/>
    <property type="molecule type" value="Genomic_DNA"/>
</dbReference>
<dbReference type="PANTHER" id="PTHR30069">
    <property type="entry name" value="TONB-DEPENDENT OUTER MEMBRANE RECEPTOR"/>
    <property type="match status" value="1"/>
</dbReference>
<keyword evidence="3 8" id="KW-1134">Transmembrane beta strand</keyword>
<evidence type="ECO:0000256" key="3">
    <source>
        <dbReference type="ARBA" id="ARBA00022452"/>
    </source>
</evidence>
<dbReference type="InterPro" id="IPR012910">
    <property type="entry name" value="Plug_dom"/>
</dbReference>
<keyword evidence="6 8" id="KW-0472">Membrane</keyword>
<dbReference type="PANTHER" id="PTHR30069:SF40">
    <property type="entry name" value="TONB-DEPENDENT RECEPTOR NMB0964-RELATED"/>
    <property type="match status" value="1"/>
</dbReference>
<evidence type="ECO:0000256" key="7">
    <source>
        <dbReference type="ARBA" id="ARBA00023237"/>
    </source>
</evidence>
<keyword evidence="2 8" id="KW-0813">Transport</keyword>
<dbReference type="RefSeq" id="WP_232308188.1">
    <property type="nucleotide sequence ID" value="NZ_CP016591.1"/>
</dbReference>
<evidence type="ECO:0000256" key="4">
    <source>
        <dbReference type="ARBA" id="ARBA00022692"/>
    </source>
</evidence>
<dbReference type="AlphaFoldDB" id="A0A1B2AAL9"/>
<evidence type="ECO:0000256" key="8">
    <source>
        <dbReference type="PROSITE-ProRule" id="PRU01360"/>
    </source>
</evidence>
<protein>
    <submittedName>
        <fullName evidence="13">Putative TonB-dependent receptor</fullName>
    </submittedName>
</protein>
<evidence type="ECO:0000313" key="14">
    <source>
        <dbReference type="Proteomes" id="UP000092932"/>
    </source>
</evidence>
<evidence type="ECO:0000256" key="5">
    <source>
        <dbReference type="ARBA" id="ARBA00023077"/>
    </source>
</evidence>
<evidence type="ECO:0000256" key="10">
    <source>
        <dbReference type="SAM" id="SignalP"/>
    </source>
</evidence>
<dbReference type="STRING" id="692370.A6F68_00677"/>
<evidence type="ECO:0000259" key="12">
    <source>
        <dbReference type="Pfam" id="PF07715"/>
    </source>
</evidence>
<dbReference type="GO" id="GO:0009279">
    <property type="term" value="C:cell outer membrane"/>
    <property type="evidence" value="ECO:0007669"/>
    <property type="project" value="UniProtKB-SubCell"/>
</dbReference>
<dbReference type="InterPro" id="IPR037066">
    <property type="entry name" value="Plug_dom_sf"/>
</dbReference>